<evidence type="ECO:0000256" key="1">
    <source>
        <dbReference type="ARBA" id="ARBA00023125"/>
    </source>
</evidence>
<feature type="region of interest" description="Disordered" evidence="2">
    <location>
        <begin position="1"/>
        <end position="30"/>
    </location>
</feature>
<accession>A0ABZ1W138</accession>
<dbReference type="InterPro" id="IPR009061">
    <property type="entry name" value="DNA-bd_dom_put_sf"/>
</dbReference>
<evidence type="ECO:0000313" key="4">
    <source>
        <dbReference type="EMBL" id="WUS54536.1"/>
    </source>
</evidence>
<dbReference type="InterPro" id="IPR003759">
    <property type="entry name" value="Cbl-bd_cap"/>
</dbReference>
<sequence length="361" mass="36960">MPRRLSQHGGPGAPARPAAAPPAGPASPDAAVQDLVAAEGAGISTGALARRLGVSPTTIRSWERRYGIGPERHSPGHHRRYLPPDVERLELMCHLTAQGLPPAEAARVCRRPPGAAPAAGAPAAVDAAPAEDRPAPRSGGGHTLPVGPAGALCRGLARAAVRLDDPAMHELLATGLATHGVVATWEELAAPVLRAVGAKWAVSGGRYVEVEHLLSCAIGRALQRVGPDTPPEPPGRRTVLLAAAPEEMHVLPLQALAAALTERGIPVRLFGAGVPTVGLTAAVVRTGPAAVVLWSQSRTSADPRGLAALSTAEWGQPGARQRAALYAAGPGWSGRDLPPGVARLYSLSQAVGELEQPGPAR</sequence>
<evidence type="ECO:0000256" key="2">
    <source>
        <dbReference type="SAM" id="MobiDB-lite"/>
    </source>
</evidence>
<dbReference type="Pfam" id="PF13411">
    <property type="entry name" value="MerR_1"/>
    <property type="match status" value="1"/>
</dbReference>
<name>A0ABZ1W138_9ACTN</name>
<dbReference type="InterPro" id="IPR000551">
    <property type="entry name" value="MerR-type_HTH_dom"/>
</dbReference>
<reference evidence="4 5" key="1">
    <citation type="submission" date="2022-10" db="EMBL/GenBank/DDBJ databases">
        <title>The complete genomes of actinobacterial strains from the NBC collection.</title>
        <authorList>
            <person name="Joergensen T.S."/>
            <person name="Alvarez Arevalo M."/>
            <person name="Sterndorff E.B."/>
            <person name="Faurdal D."/>
            <person name="Vuksanovic O."/>
            <person name="Mourched A.-S."/>
            <person name="Charusanti P."/>
            <person name="Shaw S."/>
            <person name="Blin K."/>
            <person name="Weber T."/>
        </authorList>
    </citation>
    <scope>NUCLEOTIDE SEQUENCE [LARGE SCALE GENOMIC DNA]</scope>
    <source>
        <strain evidence="4 5">NBC_01247</strain>
    </source>
</reference>
<dbReference type="PANTHER" id="PTHR30204">
    <property type="entry name" value="REDOX-CYCLING DRUG-SENSING TRANSCRIPTIONAL ACTIVATOR SOXR"/>
    <property type="match status" value="1"/>
</dbReference>
<proteinExistence type="predicted"/>
<dbReference type="Gene3D" id="3.40.50.280">
    <property type="entry name" value="Cobalamin-binding domain"/>
    <property type="match status" value="1"/>
</dbReference>
<keyword evidence="5" id="KW-1185">Reference proteome</keyword>
<gene>
    <name evidence="4" type="ORF">OG469_02860</name>
</gene>
<dbReference type="CDD" id="cd01104">
    <property type="entry name" value="HTH_MlrA-CarA"/>
    <property type="match status" value="1"/>
</dbReference>
<protein>
    <submittedName>
        <fullName evidence="4">MerR family transcriptional regulator</fullName>
    </submittedName>
</protein>
<dbReference type="InterPro" id="IPR047057">
    <property type="entry name" value="MerR_fam"/>
</dbReference>
<dbReference type="RefSeq" id="WP_329500926.1">
    <property type="nucleotide sequence ID" value="NZ_CP108460.1"/>
</dbReference>
<dbReference type="EMBL" id="CP108482">
    <property type="protein sequence ID" value="WUS54536.1"/>
    <property type="molecule type" value="Genomic_DNA"/>
</dbReference>
<dbReference type="Proteomes" id="UP001432014">
    <property type="component" value="Chromosome"/>
</dbReference>
<dbReference type="SUPFAM" id="SSF46955">
    <property type="entry name" value="Putative DNA-binding domain"/>
    <property type="match status" value="1"/>
</dbReference>
<keyword evidence="1" id="KW-0238">DNA-binding</keyword>
<dbReference type="PANTHER" id="PTHR30204:SF97">
    <property type="entry name" value="MERR FAMILY REGULATORY PROTEIN"/>
    <property type="match status" value="1"/>
</dbReference>
<evidence type="ECO:0000313" key="5">
    <source>
        <dbReference type="Proteomes" id="UP001432014"/>
    </source>
</evidence>
<feature type="domain" description="HTH merR-type" evidence="3">
    <location>
        <begin position="42"/>
        <end position="111"/>
    </location>
</feature>
<dbReference type="SMART" id="SM00422">
    <property type="entry name" value="HTH_MERR"/>
    <property type="match status" value="1"/>
</dbReference>
<dbReference type="Gene3D" id="1.10.1660.10">
    <property type="match status" value="1"/>
</dbReference>
<feature type="region of interest" description="Disordered" evidence="2">
    <location>
        <begin position="112"/>
        <end position="146"/>
    </location>
</feature>
<feature type="compositionally biased region" description="Low complexity" evidence="2">
    <location>
        <begin position="112"/>
        <end position="128"/>
    </location>
</feature>
<dbReference type="Pfam" id="PF02607">
    <property type="entry name" value="B12-binding_2"/>
    <property type="match status" value="1"/>
</dbReference>
<evidence type="ECO:0000259" key="3">
    <source>
        <dbReference type="PROSITE" id="PS50937"/>
    </source>
</evidence>
<dbReference type="PROSITE" id="PS50937">
    <property type="entry name" value="HTH_MERR_2"/>
    <property type="match status" value="1"/>
</dbReference>
<dbReference type="Gene3D" id="1.10.1240.10">
    <property type="entry name" value="Methionine synthase domain"/>
    <property type="match status" value="1"/>
</dbReference>
<organism evidence="4 5">
    <name type="scientific">Kitasatospora herbaricolor</name>
    <dbReference type="NCBI Taxonomy" id="68217"/>
    <lineage>
        <taxon>Bacteria</taxon>
        <taxon>Bacillati</taxon>
        <taxon>Actinomycetota</taxon>
        <taxon>Actinomycetes</taxon>
        <taxon>Kitasatosporales</taxon>
        <taxon>Streptomycetaceae</taxon>
        <taxon>Kitasatospora</taxon>
    </lineage>
</organism>
<dbReference type="InterPro" id="IPR036594">
    <property type="entry name" value="Meth_synthase_dom"/>
</dbReference>